<dbReference type="Gene3D" id="3.40.50.300">
    <property type="entry name" value="P-loop containing nucleotide triphosphate hydrolases"/>
    <property type="match status" value="2"/>
</dbReference>
<dbReference type="RefSeq" id="WP_058858763.1">
    <property type="nucleotide sequence ID" value="NZ_BJZR01000014.1"/>
</dbReference>
<evidence type="ECO:0000259" key="10">
    <source>
        <dbReference type="PROSITE" id="PS50893"/>
    </source>
</evidence>
<keyword evidence="9" id="KW-0472">Membrane</keyword>
<keyword evidence="6" id="KW-0547">Nucleotide-binding</keyword>
<evidence type="ECO:0000256" key="4">
    <source>
        <dbReference type="ARBA" id="ARBA00022597"/>
    </source>
</evidence>
<protein>
    <submittedName>
        <fullName evidence="12">Ribose ABC transporter ATP-binding protein</fullName>
    </submittedName>
    <submittedName>
        <fullName evidence="11">Sugar ABC transporter ATP-binding protein</fullName>
    </submittedName>
</protein>
<dbReference type="CDD" id="cd03215">
    <property type="entry name" value="ABC_Carb_Monos_II"/>
    <property type="match status" value="1"/>
</dbReference>
<organism evidence="11 13">
    <name type="scientific">Kocuria flava</name>
    <dbReference type="NCBI Taxonomy" id="446860"/>
    <lineage>
        <taxon>Bacteria</taxon>
        <taxon>Bacillati</taxon>
        <taxon>Actinomycetota</taxon>
        <taxon>Actinomycetes</taxon>
        <taxon>Micrococcales</taxon>
        <taxon>Micrococcaceae</taxon>
        <taxon>Kocuria</taxon>
    </lineage>
</organism>
<sequence>MAHATATPPPKTGTTAVSMRGIEKAFGVNRVLKGVDFEVLAGEVHTLAGENGAGKSTLMKILQGVYSADAGEIFVGGNPVTIDSPITAREAGVGMVFQEFSLVPTLSVAQNVFLNREPRNAMGLIDEDTMVEQTRAIFETFEVPVDPRTPVERLSTAYWQLTEIAKAVSQNARVLILDEPTASLSKKESEILFDLIKRLTSQGIGIVYISHRMEEIYQVTDRITVMRDGAVVLTDHATSITPEDLVEAIIGRRLENALAYETHVVDRSGTPRLEVKRLSTDHGLEDVSFTVHPGEVLGLAGLMGSGRTELARALFGIDKHRDGEILIDGRPVTVTDPVSAMEAGFGLVPEDRREQGLVLSHSVRDNLLLPLLSRFRKGPLMDEGRSRRFVQDVLTKFEVKGASPGLEIRLLSGGNQQKVVLGRWVSTEPKVLILDEPTAGIDIGTKGEVIELIRDLARSGTAVILISSELAELLAVSDRVLVLRKGRLHKTLDRSEIHDEESLQLTIQGV</sequence>
<dbReference type="PANTHER" id="PTHR43790:SF3">
    <property type="entry name" value="D-ALLOSE IMPORT ATP-BINDING PROTEIN ALSA-RELATED"/>
    <property type="match status" value="1"/>
</dbReference>
<evidence type="ECO:0000256" key="3">
    <source>
        <dbReference type="ARBA" id="ARBA00022475"/>
    </source>
</evidence>
<evidence type="ECO:0000256" key="8">
    <source>
        <dbReference type="ARBA" id="ARBA00022967"/>
    </source>
</evidence>
<dbReference type="Proteomes" id="UP000321155">
    <property type="component" value="Unassembled WGS sequence"/>
</dbReference>
<keyword evidence="5" id="KW-0677">Repeat</keyword>
<comment type="subcellular location">
    <subcellularLocation>
        <location evidence="1">Cell membrane</location>
        <topology evidence="1">Peripheral membrane protein</topology>
    </subcellularLocation>
</comment>
<name>A0A0U3G5D3_9MICC</name>
<keyword evidence="2" id="KW-0813">Transport</keyword>
<dbReference type="SMART" id="SM00382">
    <property type="entry name" value="AAA"/>
    <property type="match status" value="2"/>
</dbReference>
<dbReference type="AlphaFoldDB" id="A0A0U3G5D3"/>
<dbReference type="InterPro" id="IPR017871">
    <property type="entry name" value="ABC_transporter-like_CS"/>
</dbReference>
<dbReference type="SUPFAM" id="SSF52540">
    <property type="entry name" value="P-loop containing nucleoside triphosphate hydrolases"/>
    <property type="match status" value="2"/>
</dbReference>
<evidence type="ECO:0000313" key="14">
    <source>
        <dbReference type="Proteomes" id="UP000321155"/>
    </source>
</evidence>
<dbReference type="Proteomes" id="UP000057181">
    <property type="component" value="Chromosome"/>
</dbReference>
<evidence type="ECO:0000256" key="6">
    <source>
        <dbReference type="ARBA" id="ARBA00022741"/>
    </source>
</evidence>
<dbReference type="CDD" id="cd03216">
    <property type="entry name" value="ABC_Carb_Monos_I"/>
    <property type="match status" value="1"/>
</dbReference>
<keyword evidence="14" id="KW-1185">Reference proteome</keyword>
<reference evidence="12 14" key="2">
    <citation type="submission" date="2019-07" db="EMBL/GenBank/DDBJ databases">
        <title>Whole genome shotgun sequence of Kocuria flava NBRC 107626.</title>
        <authorList>
            <person name="Hosoyama A."/>
            <person name="Uohara A."/>
            <person name="Ohji S."/>
            <person name="Ichikawa N."/>
        </authorList>
    </citation>
    <scope>NUCLEOTIDE SEQUENCE [LARGE SCALE GENOMIC DNA]</scope>
    <source>
        <strain evidence="12 14">NBRC 107626</strain>
    </source>
</reference>
<dbReference type="PROSITE" id="PS50893">
    <property type="entry name" value="ABC_TRANSPORTER_2"/>
    <property type="match status" value="2"/>
</dbReference>
<evidence type="ECO:0000256" key="2">
    <source>
        <dbReference type="ARBA" id="ARBA00022448"/>
    </source>
</evidence>
<evidence type="ECO:0000256" key="5">
    <source>
        <dbReference type="ARBA" id="ARBA00022737"/>
    </source>
</evidence>
<dbReference type="EMBL" id="CP013254">
    <property type="protein sequence ID" value="ALU40058.1"/>
    <property type="molecule type" value="Genomic_DNA"/>
</dbReference>
<evidence type="ECO:0000313" key="11">
    <source>
        <dbReference type="EMBL" id="ALU40058.1"/>
    </source>
</evidence>
<dbReference type="InterPro" id="IPR050107">
    <property type="entry name" value="ABC_carbohydrate_import_ATPase"/>
</dbReference>
<dbReference type="EMBL" id="BJZR01000014">
    <property type="protein sequence ID" value="GEO91517.1"/>
    <property type="molecule type" value="Genomic_DNA"/>
</dbReference>
<proteinExistence type="predicted"/>
<evidence type="ECO:0000256" key="9">
    <source>
        <dbReference type="ARBA" id="ARBA00023136"/>
    </source>
</evidence>
<evidence type="ECO:0000256" key="1">
    <source>
        <dbReference type="ARBA" id="ARBA00004202"/>
    </source>
</evidence>
<gene>
    <name evidence="11" type="ORF">AS188_10235</name>
    <name evidence="12" type="ORF">KFL01_08230</name>
</gene>
<dbReference type="GO" id="GO:0005524">
    <property type="term" value="F:ATP binding"/>
    <property type="evidence" value="ECO:0007669"/>
    <property type="project" value="UniProtKB-KW"/>
</dbReference>
<evidence type="ECO:0000256" key="7">
    <source>
        <dbReference type="ARBA" id="ARBA00022840"/>
    </source>
</evidence>
<keyword evidence="3" id="KW-1003">Cell membrane</keyword>
<dbReference type="GO" id="GO:0005886">
    <property type="term" value="C:plasma membrane"/>
    <property type="evidence" value="ECO:0007669"/>
    <property type="project" value="UniProtKB-SubCell"/>
</dbReference>
<dbReference type="PANTHER" id="PTHR43790">
    <property type="entry name" value="CARBOHYDRATE TRANSPORT ATP-BINDING PROTEIN MG119-RELATED"/>
    <property type="match status" value="1"/>
</dbReference>
<dbReference type="Pfam" id="PF00005">
    <property type="entry name" value="ABC_tran"/>
    <property type="match status" value="2"/>
</dbReference>
<keyword evidence="4" id="KW-0762">Sugar transport</keyword>
<evidence type="ECO:0000313" key="13">
    <source>
        <dbReference type="Proteomes" id="UP000057181"/>
    </source>
</evidence>
<feature type="domain" description="ABC transporter" evidence="10">
    <location>
        <begin position="17"/>
        <end position="253"/>
    </location>
</feature>
<accession>A0A0U3G5D3</accession>
<dbReference type="InterPro" id="IPR003439">
    <property type="entry name" value="ABC_transporter-like_ATP-bd"/>
</dbReference>
<dbReference type="PROSITE" id="PS00211">
    <property type="entry name" value="ABC_TRANSPORTER_1"/>
    <property type="match status" value="1"/>
</dbReference>
<reference evidence="11 13" key="1">
    <citation type="submission" date="2015-11" db="EMBL/GenBank/DDBJ databases">
        <title>Complete Genome Sequence of Kocuria flava strain HO-9041.</title>
        <authorList>
            <person name="Zhou M."/>
            <person name="Dai J."/>
        </authorList>
    </citation>
    <scope>NUCLEOTIDE SEQUENCE [LARGE SCALE GENOMIC DNA]</scope>
    <source>
        <strain evidence="11 13">HO-9041</strain>
    </source>
</reference>
<evidence type="ECO:0000313" key="12">
    <source>
        <dbReference type="EMBL" id="GEO91517.1"/>
    </source>
</evidence>
<dbReference type="FunFam" id="3.40.50.300:FF:000127">
    <property type="entry name" value="Ribose import ATP-binding protein RbsA"/>
    <property type="match status" value="1"/>
</dbReference>
<dbReference type="KEGG" id="kfv:AS188_10235"/>
<keyword evidence="8" id="KW-1278">Translocase</keyword>
<dbReference type="GO" id="GO:0016887">
    <property type="term" value="F:ATP hydrolysis activity"/>
    <property type="evidence" value="ECO:0007669"/>
    <property type="project" value="InterPro"/>
</dbReference>
<dbReference type="STRING" id="446860.AS188_10235"/>
<feature type="domain" description="ABC transporter" evidence="10">
    <location>
        <begin position="262"/>
        <end position="510"/>
    </location>
</feature>
<dbReference type="InterPro" id="IPR027417">
    <property type="entry name" value="P-loop_NTPase"/>
</dbReference>
<keyword evidence="7 11" id="KW-0067">ATP-binding</keyword>
<dbReference type="InterPro" id="IPR003593">
    <property type="entry name" value="AAA+_ATPase"/>
</dbReference>